<dbReference type="EMBL" id="JAHFXS010000453">
    <property type="protein sequence ID" value="KAG9984820.1"/>
    <property type="molecule type" value="Genomic_DNA"/>
</dbReference>
<feature type="non-terminal residue" evidence="1">
    <location>
        <position position="312"/>
    </location>
</feature>
<reference evidence="1" key="2">
    <citation type="submission" date="2021-08" db="EMBL/GenBank/DDBJ databases">
        <authorList>
            <person name="Gostincar C."/>
            <person name="Sun X."/>
            <person name="Song Z."/>
            <person name="Gunde-Cimerman N."/>
        </authorList>
    </citation>
    <scope>NUCLEOTIDE SEQUENCE</scope>
    <source>
        <strain evidence="1">EXF-9298</strain>
    </source>
</reference>
<name>A0A9P8JY39_AURME</name>
<protein>
    <submittedName>
        <fullName evidence="1">Uncharacterized protein</fullName>
    </submittedName>
</protein>
<dbReference type="AlphaFoldDB" id="A0A9P8JY39"/>
<keyword evidence="2" id="KW-1185">Reference proteome</keyword>
<organism evidence="1 2">
    <name type="scientific">Aureobasidium melanogenum</name>
    <name type="common">Aureobasidium pullulans var. melanogenum</name>
    <dbReference type="NCBI Taxonomy" id="46634"/>
    <lineage>
        <taxon>Eukaryota</taxon>
        <taxon>Fungi</taxon>
        <taxon>Dikarya</taxon>
        <taxon>Ascomycota</taxon>
        <taxon>Pezizomycotina</taxon>
        <taxon>Dothideomycetes</taxon>
        <taxon>Dothideomycetidae</taxon>
        <taxon>Dothideales</taxon>
        <taxon>Saccotheciaceae</taxon>
        <taxon>Aureobasidium</taxon>
    </lineage>
</organism>
<dbReference type="Proteomes" id="UP000729357">
    <property type="component" value="Unassembled WGS sequence"/>
</dbReference>
<evidence type="ECO:0000313" key="2">
    <source>
        <dbReference type="Proteomes" id="UP000729357"/>
    </source>
</evidence>
<sequence>MDTNPTLGQLWASLHPVAHGKLSEYKQLWDTMLARCVTPCQASWFKVGTDEHLMTKTFKNEFMLVATYLLEGSCHSSAHPGTMKNIFEGWLRRGVPDLSALSEADKYLTFLQTYIRVGSVNAHDIEDVTGLAKAPGLPFDQHDRKLFAHEAETSNQYGSQMVLDEELTSPSTRPNTAKLWADPVPVPGPEYTDSSGEFFPVDTSVCPPFLFSGYKEKWTRVARASADHPYLMHMHCPENGARLATIKFTSALALMTAYLESFSRNPDFWWYFDEFMRHYLDSGDVDPQPTLDFMRNTISADKPVVVAVPMAE</sequence>
<gene>
    <name evidence="1" type="ORF">KCU98_g5143</name>
</gene>
<reference evidence="1" key="1">
    <citation type="journal article" date="2021" name="J Fungi (Basel)">
        <title>Virulence traits and population genomics of the black yeast Aureobasidium melanogenum.</title>
        <authorList>
            <person name="Cernosa A."/>
            <person name="Sun X."/>
            <person name="Gostincar C."/>
            <person name="Fang C."/>
            <person name="Gunde-Cimerman N."/>
            <person name="Song Z."/>
        </authorList>
    </citation>
    <scope>NUCLEOTIDE SEQUENCE</scope>
    <source>
        <strain evidence="1">EXF-9298</strain>
    </source>
</reference>
<proteinExistence type="predicted"/>
<comment type="caution">
    <text evidence="1">The sequence shown here is derived from an EMBL/GenBank/DDBJ whole genome shotgun (WGS) entry which is preliminary data.</text>
</comment>
<accession>A0A9P8JY39</accession>
<evidence type="ECO:0000313" key="1">
    <source>
        <dbReference type="EMBL" id="KAG9984820.1"/>
    </source>
</evidence>